<evidence type="ECO:0000256" key="2">
    <source>
        <dbReference type="ARBA" id="ARBA00022525"/>
    </source>
</evidence>
<keyword evidence="3" id="KW-1133">Transmembrane helix</keyword>
<dbReference type="InterPro" id="IPR036444">
    <property type="entry name" value="PLipase_A2_dom_sf"/>
</dbReference>
<protein>
    <submittedName>
        <fullName evidence="4">Phospholipase A</fullName>
    </submittedName>
</protein>
<name>A0A2P5BSW3_TREOI</name>
<sequence>MVPHQQQEQHSLRLAHNYNNNNLFRFFIIVFFFFSSICISHVDALNIGVQAIDASVSAGKSCSRKCESDFCSVPPFLRYGKYCGLLYSGCPGEIPCDGLDACCMKHDACVQSKN</sequence>
<keyword evidence="5" id="KW-1185">Reference proteome</keyword>
<keyword evidence="2" id="KW-0964">Secreted</keyword>
<proteinExistence type="predicted"/>
<evidence type="ECO:0000256" key="1">
    <source>
        <dbReference type="ARBA" id="ARBA00004613"/>
    </source>
</evidence>
<keyword evidence="3" id="KW-0472">Membrane</keyword>
<dbReference type="PROSITE" id="PS00118">
    <property type="entry name" value="PA2_HIS"/>
    <property type="match status" value="1"/>
</dbReference>
<feature type="non-terminal residue" evidence="4">
    <location>
        <position position="114"/>
    </location>
</feature>
<dbReference type="GO" id="GO:0004623">
    <property type="term" value="F:phospholipase A2 activity"/>
    <property type="evidence" value="ECO:0007669"/>
    <property type="project" value="InterPro"/>
</dbReference>
<dbReference type="SUPFAM" id="SSF48619">
    <property type="entry name" value="Phospholipase A2, PLA2"/>
    <property type="match status" value="1"/>
</dbReference>
<dbReference type="InParanoid" id="A0A2P5BSW3"/>
<accession>A0A2P5BSW3</accession>
<feature type="transmembrane region" description="Helical" evidence="3">
    <location>
        <begin position="23"/>
        <end position="42"/>
    </location>
</feature>
<dbReference type="OrthoDB" id="1932081at2759"/>
<evidence type="ECO:0000313" key="4">
    <source>
        <dbReference type="EMBL" id="PON51850.1"/>
    </source>
</evidence>
<dbReference type="GO" id="GO:0006644">
    <property type="term" value="P:phospholipid metabolic process"/>
    <property type="evidence" value="ECO:0007669"/>
    <property type="project" value="InterPro"/>
</dbReference>
<keyword evidence="3" id="KW-0812">Transmembrane</keyword>
<reference evidence="5" key="1">
    <citation type="submission" date="2016-06" db="EMBL/GenBank/DDBJ databases">
        <title>Parallel loss of symbiosis genes in relatives of nitrogen-fixing non-legume Parasponia.</title>
        <authorList>
            <person name="Van Velzen R."/>
            <person name="Holmer R."/>
            <person name="Bu F."/>
            <person name="Rutten L."/>
            <person name="Van Zeijl A."/>
            <person name="Liu W."/>
            <person name="Santuari L."/>
            <person name="Cao Q."/>
            <person name="Sharma T."/>
            <person name="Shen D."/>
            <person name="Roswanjaya Y."/>
            <person name="Wardhani T."/>
            <person name="Kalhor M.S."/>
            <person name="Jansen J."/>
            <person name="Van den Hoogen J."/>
            <person name="Gungor B."/>
            <person name="Hartog M."/>
            <person name="Hontelez J."/>
            <person name="Verver J."/>
            <person name="Yang W.-C."/>
            <person name="Schijlen E."/>
            <person name="Repin R."/>
            <person name="Schilthuizen M."/>
            <person name="Schranz E."/>
            <person name="Heidstra R."/>
            <person name="Miyata K."/>
            <person name="Fedorova E."/>
            <person name="Kohlen W."/>
            <person name="Bisseling T."/>
            <person name="Smit S."/>
            <person name="Geurts R."/>
        </authorList>
    </citation>
    <scope>NUCLEOTIDE SEQUENCE [LARGE SCALE GENOMIC DNA]</scope>
    <source>
        <strain evidence="5">cv. RG33-2</strain>
    </source>
</reference>
<dbReference type="InterPro" id="IPR033113">
    <property type="entry name" value="PLA2_histidine"/>
</dbReference>
<dbReference type="GO" id="GO:0005576">
    <property type="term" value="C:extracellular region"/>
    <property type="evidence" value="ECO:0007669"/>
    <property type="project" value="UniProtKB-SubCell"/>
</dbReference>
<dbReference type="Proteomes" id="UP000237000">
    <property type="component" value="Unassembled WGS sequence"/>
</dbReference>
<comment type="subcellular location">
    <subcellularLocation>
        <location evidence="1">Secreted</location>
    </subcellularLocation>
</comment>
<comment type="caution">
    <text evidence="4">The sequence shown here is derived from an EMBL/GenBank/DDBJ whole genome shotgun (WGS) entry which is preliminary data.</text>
</comment>
<evidence type="ECO:0000256" key="3">
    <source>
        <dbReference type="SAM" id="Phobius"/>
    </source>
</evidence>
<gene>
    <name evidence="4" type="ORF">TorRG33x02_310410</name>
</gene>
<dbReference type="AlphaFoldDB" id="A0A2P5BSW3"/>
<dbReference type="EMBL" id="JXTC01000467">
    <property type="protein sequence ID" value="PON51850.1"/>
    <property type="molecule type" value="Genomic_DNA"/>
</dbReference>
<evidence type="ECO:0000313" key="5">
    <source>
        <dbReference type="Proteomes" id="UP000237000"/>
    </source>
</evidence>
<dbReference type="STRING" id="63057.A0A2P5BSW3"/>
<dbReference type="Gene3D" id="1.20.90.10">
    <property type="entry name" value="Phospholipase A2 domain"/>
    <property type="match status" value="1"/>
</dbReference>
<dbReference type="GO" id="GO:0050482">
    <property type="term" value="P:arachidonate secretion"/>
    <property type="evidence" value="ECO:0007669"/>
    <property type="project" value="InterPro"/>
</dbReference>
<organism evidence="4 5">
    <name type="scientific">Trema orientale</name>
    <name type="common">Charcoal tree</name>
    <name type="synonym">Celtis orientalis</name>
    <dbReference type="NCBI Taxonomy" id="63057"/>
    <lineage>
        <taxon>Eukaryota</taxon>
        <taxon>Viridiplantae</taxon>
        <taxon>Streptophyta</taxon>
        <taxon>Embryophyta</taxon>
        <taxon>Tracheophyta</taxon>
        <taxon>Spermatophyta</taxon>
        <taxon>Magnoliopsida</taxon>
        <taxon>eudicotyledons</taxon>
        <taxon>Gunneridae</taxon>
        <taxon>Pentapetalae</taxon>
        <taxon>rosids</taxon>
        <taxon>fabids</taxon>
        <taxon>Rosales</taxon>
        <taxon>Cannabaceae</taxon>
        <taxon>Trema</taxon>
    </lineage>
</organism>